<evidence type="ECO:0000313" key="2">
    <source>
        <dbReference type="EMBL" id="QOL49747.1"/>
    </source>
</evidence>
<sequence length="191" mass="20713">MFSDDSLYEYLGGAWLQSDSAQHPRSHHAYIRKAFWRGKRVFLPSGHFNFVEVISVAVVDKDILAGLSTFIVLLLVGTIFRRLHGGGDGALDPLGDRVACGLLAVPLIFLLVRLAFPKEDPVWALAAPLPVLVYTALLAGGDTEWETIKTHFTKILFGTLVALYLFGAAYFIGAHANGGVTLTVTKTVSGK</sequence>
<feature type="transmembrane region" description="Helical" evidence="1">
    <location>
        <begin position="63"/>
        <end position="83"/>
    </location>
</feature>
<organism evidence="2 3">
    <name type="scientific">Massilia litorea</name>
    <dbReference type="NCBI Taxonomy" id="2769491"/>
    <lineage>
        <taxon>Bacteria</taxon>
        <taxon>Pseudomonadati</taxon>
        <taxon>Pseudomonadota</taxon>
        <taxon>Betaproteobacteria</taxon>
        <taxon>Burkholderiales</taxon>
        <taxon>Oxalobacteraceae</taxon>
        <taxon>Telluria group</taxon>
        <taxon>Massilia</taxon>
    </lineage>
</organism>
<dbReference type="Proteomes" id="UP000593875">
    <property type="component" value="Chromosome"/>
</dbReference>
<dbReference type="EMBL" id="CP062941">
    <property type="protein sequence ID" value="QOL49747.1"/>
    <property type="molecule type" value="Genomic_DNA"/>
</dbReference>
<protein>
    <submittedName>
        <fullName evidence="2">Uncharacterized protein</fullName>
    </submittedName>
</protein>
<gene>
    <name evidence="2" type="ORF">LPB04_23230</name>
</gene>
<keyword evidence="3" id="KW-1185">Reference proteome</keyword>
<name>A0A7L9U464_9BURK</name>
<feature type="transmembrane region" description="Helical" evidence="1">
    <location>
        <begin position="152"/>
        <end position="172"/>
    </location>
</feature>
<keyword evidence="1" id="KW-0472">Membrane</keyword>
<keyword evidence="1" id="KW-1133">Transmembrane helix</keyword>
<accession>A0A7L9U464</accession>
<dbReference type="RefSeq" id="WP_193686781.1">
    <property type="nucleotide sequence ID" value="NZ_CP062941.1"/>
</dbReference>
<dbReference type="AlphaFoldDB" id="A0A7L9U464"/>
<evidence type="ECO:0000313" key="3">
    <source>
        <dbReference type="Proteomes" id="UP000593875"/>
    </source>
</evidence>
<feature type="transmembrane region" description="Helical" evidence="1">
    <location>
        <begin position="122"/>
        <end position="140"/>
    </location>
</feature>
<feature type="transmembrane region" description="Helical" evidence="1">
    <location>
        <begin position="95"/>
        <end position="116"/>
    </location>
</feature>
<dbReference type="KEGG" id="mlir:LPB04_23230"/>
<evidence type="ECO:0000256" key="1">
    <source>
        <dbReference type="SAM" id="Phobius"/>
    </source>
</evidence>
<reference evidence="2 3" key="1">
    <citation type="submission" date="2020-10" db="EMBL/GenBank/DDBJ databases">
        <title>Genome sequencing of Massilia sp. LPB0304.</title>
        <authorList>
            <person name="Kim J."/>
        </authorList>
    </citation>
    <scope>NUCLEOTIDE SEQUENCE [LARGE SCALE GENOMIC DNA]</scope>
    <source>
        <strain evidence="2 3">LPB0304</strain>
    </source>
</reference>
<proteinExistence type="predicted"/>
<keyword evidence="1" id="KW-0812">Transmembrane</keyword>